<evidence type="ECO:0000259" key="4">
    <source>
        <dbReference type="PROSITE" id="PS50222"/>
    </source>
</evidence>
<dbReference type="AlphaFoldDB" id="A0A560L9Y3"/>
<keyword evidence="2" id="KW-0677">Repeat</keyword>
<sequence length="570" mass="61124">MRLQLVRLLGASALCLGVLAAPACANTEWIVNRMSGVMRADVTWEQVRSQMLMAFYQSNPDERGVTAQGVDDLRKIMAAQRRSQFISQILLYDLDGDGAVTKAEITAVMQPRARQMIHSNGVQLESTPEQTRLQLDRLVSDALKPDADRDGVISAAEIQQEAQRQADQASTGWRQNGTQYVPMTLDANGDGAVSLAEYEAAIRQQFDAVDGDRDGRISAAEFADFGKRANEARLATQRAREVELRKQRQQAAVAGCDVPAPPRDARIVLLGAQEARALSNAWIGTQDQVTYVTTVEIAPGPEPIYLALASGGAMIWDIVGATERIAGVAADADVSIDKSGDARLQRFAAVNGTAPQRGGKPLVGVIGVPREKVHFTAHTGCLVPATEATMKDGSAEEIAALLLGRAVDESGGEQRAGTFRVPAARHFADRPVRNAIQLPKEGLGELLWRDVREAYPAGIAQIEPEAVVSAHPVSHYSVLPGRAGLAELVDAGALMVTGMSRGIRINDGDFKPFTMPNKFRISKKLRLPAGVQGTFTLPSQVPPPDGDLSATCVLSEPEMKPISGSRANCS</sequence>
<feature type="domain" description="EF-hand" evidence="4">
    <location>
        <begin position="80"/>
        <end position="115"/>
    </location>
</feature>
<dbReference type="PANTHER" id="PTHR10827:SF98">
    <property type="entry name" value="45 KDA CALCIUM-BINDING PROTEIN"/>
    <property type="match status" value="1"/>
</dbReference>
<dbReference type="InterPro" id="IPR002048">
    <property type="entry name" value="EF_hand_dom"/>
</dbReference>
<protein>
    <submittedName>
        <fullName evidence="5">EF hand domain-containing protein</fullName>
    </submittedName>
</protein>
<dbReference type="SMART" id="SM00054">
    <property type="entry name" value="EFh"/>
    <property type="match status" value="2"/>
</dbReference>
<feature type="chain" id="PRO_5022025926" evidence="3">
    <location>
        <begin position="26"/>
        <end position="570"/>
    </location>
</feature>
<proteinExistence type="predicted"/>
<dbReference type="Pfam" id="PF13202">
    <property type="entry name" value="EF-hand_5"/>
    <property type="match status" value="3"/>
</dbReference>
<dbReference type="InterPro" id="IPR018247">
    <property type="entry name" value="EF_Hand_1_Ca_BS"/>
</dbReference>
<dbReference type="EMBL" id="VITY01000015">
    <property type="protein sequence ID" value="TWB90000.1"/>
    <property type="molecule type" value="Genomic_DNA"/>
</dbReference>
<dbReference type="PROSITE" id="PS00018">
    <property type="entry name" value="EF_HAND_1"/>
    <property type="match status" value="3"/>
</dbReference>
<feature type="domain" description="EF-hand" evidence="4">
    <location>
        <begin position="197"/>
        <end position="232"/>
    </location>
</feature>
<keyword evidence="3" id="KW-0732">Signal</keyword>
<evidence type="ECO:0000256" key="3">
    <source>
        <dbReference type="SAM" id="SignalP"/>
    </source>
</evidence>
<evidence type="ECO:0000256" key="2">
    <source>
        <dbReference type="ARBA" id="ARBA00022737"/>
    </source>
</evidence>
<keyword evidence="1" id="KW-0479">Metal-binding</keyword>
<dbReference type="Gene3D" id="1.10.238.10">
    <property type="entry name" value="EF-hand"/>
    <property type="match status" value="2"/>
</dbReference>
<dbReference type="SUPFAM" id="SSF47473">
    <property type="entry name" value="EF-hand"/>
    <property type="match status" value="1"/>
</dbReference>
<dbReference type="GO" id="GO:0005509">
    <property type="term" value="F:calcium ion binding"/>
    <property type="evidence" value="ECO:0007669"/>
    <property type="project" value="InterPro"/>
</dbReference>
<name>A0A560L9Y3_9BRAD</name>
<organism evidence="5 6">
    <name type="scientific">Bradyrhizobium macuxiense</name>
    <dbReference type="NCBI Taxonomy" id="1755647"/>
    <lineage>
        <taxon>Bacteria</taxon>
        <taxon>Pseudomonadati</taxon>
        <taxon>Pseudomonadota</taxon>
        <taxon>Alphaproteobacteria</taxon>
        <taxon>Hyphomicrobiales</taxon>
        <taxon>Nitrobacteraceae</taxon>
        <taxon>Bradyrhizobium</taxon>
    </lineage>
</organism>
<feature type="signal peptide" evidence="3">
    <location>
        <begin position="1"/>
        <end position="25"/>
    </location>
</feature>
<accession>A0A560L9Y3</accession>
<evidence type="ECO:0000256" key="1">
    <source>
        <dbReference type="ARBA" id="ARBA00022723"/>
    </source>
</evidence>
<dbReference type="PANTHER" id="PTHR10827">
    <property type="entry name" value="RETICULOCALBIN"/>
    <property type="match status" value="1"/>
</dbReference>
<keyword evidence="6" id="KW-1185">Reference proteome</keyword>
<dbReference type="Proteomes" id="UP000321304">
    <property type="component" value="Unassembled WGS sequence"/>
</dbReference>
<evidence type="ECO:0000313" key="6">
    <source>
        <dbReference type="Proteomes" id="UP000321304"/>
    </source>
</evidence>
<dbReference type="InterPro" id="IPR011992">
    <property type="entry name" value="EF-hand-dom_pair"/>
</dbReference>
<reference evidence="5 6" key="1">
    <citation type="submission" date="2019-06" db="EMBL/GenBank/DDBJ databases">
        <title>Genomic Encyclopedia of Type Strains, Phase IV (KMG-V): Genome sequencing to study the core and pangenomes of soil and plant-associated prokaryotes.</title>
        <authorList>
            <person name="Whitman W."/>
        </authorList>
    </citation>
    <scope>NUCLEOTIDE SEQUENCE [LARGE SCALE GENOMIC DNA]</scope>
    <source>
        <strain evidence="5 6">BR 10355</strain>
    </source>
</reference>
<dbReference type="PROSITE" id="PS50222">
    <property type="entry name" value="EF_HAND_2"/>
    <property type="match status" value="2"/>
</dbReference>
<comment type="caution">
    <text evidence="5">The sequence shown here is derived from an EMBL/GenBank/DDBJ whole genome shotgun (WGS) entry which is preliminary data.</text>
</comment>
<gene>
    <name evidence="5" type="ORF">FBZ93_115116</name>
</gene>
<evidence type="ECO:0000313" key="5">
    <source>
        <dbReference type="EMBL" id="TWB90000.1"/>
    </source>
</evidence>